<dbReference type="RefSeq" id="WP_369260825.1">
    <property type="nucleotide sequence ID" value="NZ_CP163440.1"/>
</dbReference>
<organism evidence="2">
    <name type="scientific">Streptomyces sp. R35</name>
    <dbReference type="NCBI Taxonomy" id="3238630"/>
    <lineage>
        <taxon>Bacteria</taxon>
        <taxon>Bacillati</taxon>
        <taxon>Actinomycetota</taxon>
        <taxon>Actinomycetes</taxon>
        <taxon>Kitasatosporales</taxon>
        <taxon>Streptomycetaceae</taxon>
        <taxon>Streptomyces</taxon>
    </lineage>
</organism>
<dbReference type="InterPro" id="IPR011044">
    <property type="entry name" value="Quino_amine_DH_bsu"/>
</dbReference>
<dbReference type="AlphaFoldDB" id="A0AB39SAJ1"/>
<sequence length="498" mass="51826">MAGMNGDIRYAAPRRRGAMAMGVTGLVLSLGLLTGCGSGDAATEGGSDGNGKGAASGGGKAAAGPAYKGPQLPGLARQTAWSLPAPDGGGTPGVLDLGETLLFAKDADGAYLSDNEAQGEPENAKNRVLFFADEPENLVLEFRDAKTGALRKSLKVKTDGVSVTTWHDGVPAVAVTTSATAESDGLTEESTTSTATLYDATGKKLGVSELPQEDEQSTDEQTYDAAYLFEGYRVAVADNTLSLTPIDGGTARMVGCTGSQAGCSFLPKEGLATGQSTYAPLITGTYYAGFENASGYEYDPEQVTLSDLTTGAKVWSSADVTPPPGVKFREDGDRMSEATRVLRVEDGKILTAWQTQAVSGTWIDAWYDLKGAKTATASYPSVEEPLFAPSGDLFAAATDSGTVVRQTADGKQLWAQGGNEKALAPVRFSADGSVLYGTTDGTDNGIDDDNHTVVAVDAHTKKVLAKDLTTDQIPYFNDTSQYGYLSTDDGFFVFAPAS</sequence>
<dbReference type="EMBL" id="CP163440">
    <property type="protein sequence ID" value="XDQ64135.1"/>
    <property type="molecule type" value="Genomic_DNA"/>
</dbReference>
<evidence type="ECO:0008006" key="3">
    <source>
        <dbReference type="Google" id="ProtNLM"/>
    </source>
</evidence>
<reference evidence="2" key="1">
    <citation type="submission" date="2024-07" db="EMBL/GenBank/DDBJ databases">
        <authorList>
            <person name="Yu S.T."/>
        </authorList>
    </citation>
    <scope>NUCLEOTIDE SEQUENCE</scope>
    <source>
        <strain evidence="2">R35</strain>
    </source>
</reference>
<evidence type="ECO:0000313" key="2">
    <source>
        <dbReference type="EMBL" id="XDQ64135.1"/>
    </source>
</evidence>
<protein>
    <recommendedName>
        <fullName evidence="3">PQQ-binding-like beta-propeller repeat protein</fullName>
    </recommendedName>
</protein>
<feature type="compositionally biased region" description="Gly residues" evidence="1">
    <location>
        <begin position="46"/>
        <end position="61"/>
    </location>
</feature>
<proteinExistence type="predicted"/>
<feature type="region of interest" description="Disordered" evidence="1">
    <location>
        <begin position="39"/>
        <end position="69"/>
    </location>
</feature>
<gene>
    <name evidence="2" type="ORF">AB5J50_26815</name>
</gene>
<dbReference type="SUPFAM" id="SSF50969">
    <property type="entry name" value="YVTN repeat-like/Quinoprotein amine dehydrogenase"/>
    <property type="match status" value="1"/>
</dbReference>
<evidence type="ECO:0000256" key="1">
    <source>
        <dbReference type="SAM" id="MobiDB-lite"/>
    </source>
</evidence>
<accession>A0AB39SAJ1</accession>
<name>A0AB39SAJ1_9ACTN</name>